<dbReference type="EMBL" id="UGUV01000003">
    <property type="protein sequence ID" value="SUE72396.1"/>
    <property type="molecule type" value="Genomic_DNA"/>
</dbReference>
<gene>
    <name evidence="1" type="ORF">NCTC10692_04551</name>
</gene>
<protein>
    <submittedName>
        <fullName evidence="1">Uncharacterized protein</fullName>
    </submittedName>
</protein>
<evidence type="ECO:0000313" key="2">
    <source>
        <dbReference type="Proteomes" id="UP000255303"/>
    </source>
</evidence>
<evidence type="ECO:0000313" key="1">
    <source>
        <dbReference type="EMBL" id="SUE72396.1"/>
    </source>
</evidence>
<organism evidence="1 2">
    <name type="scientific">Ectopseudomonas oleovorans</name>
    <name type="common">Pseudomonas oleovorans</name>
    <dbReference type="NCBI Taxonomy" id="301"/>
    <lineage>
        <taxon>Bacteria</taxon>
        <taxon>Pseudomonadati</taxon>
        <taxon>Pseudomonadota</taxon>
        <taxon>Gammaproteobacteria</taxon>
        <taxon>Pseudomonadales</taxon>
        <taxon>Pseudomonadaceae</taxon>
        <taxon>Ectopseudomonas</taxon>
    </lineage>
</organism>
<dbReference type="AlphaFoldDB" id="A0A379PJD9"/>
<dbReference type="Proteomes" id="UP000255303">
    <property type="component" value="Unassembled WGS sequence"/>
</dbReference>
<sequence>MTALKLQNDPAVQKAIEEATAKACEVLDAQFPGWDAGGITSNFQGLLAEVITRMLKGHSVLDGVRGHATMLPRLIVDETFFGCPLIRGDMFLIHKPEKPVYGEPDRVLVLEPGASSFKPIANAGDAFTSFDAAAAAAMKYLEAEQLTLEQAKALQLSVVPVVFDPQSTSDCGFKIVSPPHAA</sequence>
<proteinExistence type="predicted"/>
<reference evidence="1 2" key="1">
    <citation type="submission" date="2018-06" db="EMBL/GenBank/DDBJ databases">
        <authorList>
            <consortium name="Pathogen Informatics"/>
            <person name="Doyle S."/>
        </authorList>
    </citation>
    <scope>NUCLEOTIDE SEQUENCE [LARGE SCALE GENOMIC DNA]</scope>
    <source>
        <strain evidence="1 2">NCTC10692</strain>
    </source>
</reference>
<accession>A0A379PJD9</accession>
<name>A0A379PJD9_ECTOL</name>